<dbReference type="InterPro" id="IPR011004">
    <property type="entry name" value="Trimer_LpxA-like_sf"/>
</dbReference>
<organism evidence="4 5">
    <name type="scientific">Ructibacterium gallinarum</name>
    <dbReference type="NCBI Taxonomy" id="2779355"/>
    <lineage>
        <taxon>Bacteria</taxon>
        <taxon>Bacillati</taxon>
        <taxon>Bacillota</taxon>
        <taxon>Clostridia</taxon>
        <taxon>Eubacteriales</taxon>
        <taxon>Oscillospiraceae</taxon>
        <taxon>Ructibacterium</taxon>
    </lineage>
</organism>
<dbReference type="GO" id="GO:0008374">
    <property type="term" value="F:O-acyltransferase activity"/>
    <property type="evidence" value="ECO:0007669"/>
    <property type="project" value="TreeGrafter"/>
</dbReference>
<evidence type="ECO:0000256" key="2">
    <source>
        <dbReference type="ARBA" id="ARBA00022679"/>
    </source>
</evidence>
<dbReference type="InterPro" id="IPR018357">
    <property type="entry name" value="Hexapep_transf_CS"/>
</dbReference>
<dbReference type="InterPro" id="IPR001451">
    <property type="entry name" value="Hexapep"/>
</dbReference>
<evidence type="ECO:0000313" key="4">
    <source>
        <dbReference type="EMBL" id="MBE5041137.1"/>
    </source>
</evidence>
<comment type="similarity">
    <text evidence="1">Belongs to the transferase hexapeptide repeat family.</text>
</comment>
<dbReference type="SUPFAM" id="SSF51161">
    <property type="entry name" value="Trimeric LpxA-like enzymes"/>
    <property type="match status" value="1"/>
</dbReference>
<dbReference type="Pfam" id="PF14602">
    <property type="entry name" value="Hexapep_2"/>
    <property type="match status" value="1"/>
</dbReference>
<evidence type="ECO:0000256" key="3">
    <source>
        <dbReference type="ARBA" id="ARBA00022737"/>
    </source>
</evidence>
<dbReference type="AlphaFoldDB" id="A0A9D5M203"/>
<gene>
    <name evidence="4" type="ORF">INF28_11800</name>
</gene>
<dbReference type="CDD" id="cd03357">
    <property type="entry name" value="LbH_MAT_GAT"/>
    <property type="match status" value="1"/>
</dbReference>
<dbReference type="Proteomes" id="UP000806542">
    <property type="component" value="Unassembled WGS sequence"/>
</dbReference>
<dbReference type="EMBL" id="JADCKB010000036">
    <property type="protein sequence ID" value="MBE5041137.1"/>
    <property type="molecule type" value="Genomic_DNA"/>
</dbReference>
<sequence>MQLNEYLNYLNSGKYVEAGSEIHQYMTKLSFEAMKITSEINNVYHEPEEIRRLFSELIGKPVDKGFGLFPPFTTDCGKNITVGENVFINSGCRFQDQGGITIGNGCVIGHNIVIATLNHDLNPEKRQSLIPKPVKIGCNVWIGSNSTILPGVTIGDNAVIGAGSVVTKDIPDNMIAVGNPARVIKSIYENRSVSNNEL</sequence>
<dbReference type="RefSeq" id="WP_226393670.1">
    <property type="nucleotide sequence ID" value="NZ_JADCKB010000036.1"/>
</dbReference>
<keyword evidence="3" id="KW-0677">Repeat</keyword>
<protein>
    <submittedName>
        <fullName evidence="4">Sugar O-acetyltransferase</fullName>
    </submittedName>
</protein>
<keyword evidence="5" id="KW-1185">Reference proteome</keyword>
<reference evidence="4" key="1">
    <citation type="submission" date="2020-10" db="EMBL/GenBank/DDBJ databases">
        <title>ChiBAC.</title>
        <authorList>
            <person name="Zenner C."/>
            <person name="Hitch T.C.A."/>
            <person name="Clavel T."/>
        </authorList>
    </citation>
    <scope>NUCLEOTIDE SEQUENCE</scope>
    <source>
        <strain evidence="4">DSM 107454</strain>
    </source>
</reference>
<keyword evidence="2" id="KW-0808">Transferase</keyword>
<dbReference type="Pfam" id="PF00132">
    <property type="entry name" value="Hexapep"/>
    <property type="match status" value="1"/>
</dbReference>
<evidence type="ECO:0000256" key="1">
    <source>
        <dbReference type="ARBA" id="ARBA00007274"/>
    </source>
</evidence>
<dbReference type="PANTHER" id="PTHR23416:SF23">
    <property type="entry name" value="ACETYLTRANSFERASE C18B11.09C-RELATED"/>
    <property type="match status" value="1"/>
</dbReference>
<dbReference type="Gene3D" id="2.160.10.10">
    <property type="entry name" value="Hexapeptide repeat proteins"/>
    <property type="match status" value="1"/>
</dbReference>
<dbReference type="InterPro" id="IPR051159">
    <property type="entry name" value="Hexapeptide_acetyltransf"/>
</dbReference>
<dbReference type="PROSITE" id="PS00101">
    <property type="entry name" value="HEXAPEP_TRANSFERASES"/>
    <property type="match status" value="1"/>
</dbReference>
<comment type="caution">
    <text evidence="4">The sequence shown here is derived from an EMBL/GenBank/DDBJ whole genome shotgun (WGS) entry which is preliminary data.</text>
</comment>
<accession>A0A9D5M203</accession>
<name>A0A9D5M203_9FIRM</name>
<dbReference type="PANTHER" id="PTHR23416">
    <property type="entry name" value="SIALIC ACID SYNTHASE-RELATED"/>
    <property type="match status" value="1"/>
</dbReference>
<proteinExistence type="inferred from homology"/>
<evidence type="ECO:0000313" key="5">
    <source>
        <dbReference type="Proteomes" id="UP000806542"/>
    </source>
</evidence>